<dbReference type="Gene3D" id="3.40.30.10">
    <property type="entry name" value="Glutaredoxin"/>
    <property type="match status" value="2"/>
</dbReference>
<dbReference type="SUPFAM" id="SSF52833">
    <property type="entry name" value="Thioredoxin-like"/>
    <property type="match status" value="1"/>
</dbReference>
<evidence type="ECO:0000256" key="1">
    <source>
        <dbReference type="ARBA" id="ARBA00023284"/>
    </source>
</evidence>
<name>A0A7S2CW72_9STRA</name>
<dbReference type="EMBL" id="HBGS01033986">
    <property type="protein sequence ID" value="CAD9436946.1"/>
    <property type="molecule type" value="Transcribed_RNA"/>
</dbReference>
<accession>A0A7S2CW72</accession>
<evidence type="ECO:0000256" key="2">
    <source>
        <dbReference type="SAM" id="MobiDB-lite"/>
    </source>
</evidence>
<feature type="compositionally biased region" description="Basic and acidic residues" evidence="2">
    <location>
        <begin position="7"/>
        <end position="27"/>
    </location>
</feature>
<feature type="region of interest" description="Disordered" evidence="2">
    <location>
        <begin position="1"/>
        <end position="62"/>
    </location>
</feature>
<dbReference type="PANTHER" id="PTHR36417">
    <property type="entry name" value="SELENOPROTEIN DOMAIN PROTEIN (AFU_ORTHOLOGUE AFUA_1G05220)"/>
    <property type="match status" value="1"/>
</dbReference>
<dbReference type="PANTHER" id="PTHR36417:SF2">
    <property type="entry name" value="SELENOPROTEIN DOMAIN PROTEIN (AFU_ORTHOLOGUE AFUA_1G05220)"/>
    <property type="match status" value="1"/>
</dbReference>
<dbReference type="AlphaFoldDB" id="A0A7S2CW72"/>
<evidence type="ECO:0000313" key="3">
    <source>
        <dbReference type="EMBL" id="CAD9436946.1"/>
    </source>
</evidence>
<protein>
    <submittedName>
        <fullName evidence="3">Uncharacterized protein</fullName>
    </submittedName>
</protein>
<feature type="compositionally biased region" description="Low complexity" evidence="2">
    <location>
        <begin position="28"/>
        <end position="38"/>
    </location>
</feature>
<dbReference type="InterPro" id="IPR036249">
    <property type="entry name" value="Thioredoxin-like_sf"/>
</dbReference>
<sequence length="178" mass="19683">MEGGFPETKELKQRLRDMIAPDRDLGHSDVGGSSSSSLDDCENCPQGEGVEGISSEAGNPQSPHLSLSFCTERKWLSRAAWMAEEVFLAFPEEVNAVTLAPSRPPAPVGLFTVSLDQSILWDRDSEGSHLDAEDLQIMIRDVVAPQKTLERIDDIKKWEADEIDDEDAAEMRSFFGVM</sequence>
<proteinExistence type="predicted"/>
<keyword evidence="1" id="KW-0676">Redox-active center</keyword>
<dbReference type="InterPro" id="IPR011893">
    <property type="entry name" value="Selenoprotein_Rdx-typ"/>
</dbReference>
<gene>
    <name evidence="3" type="ORF">DSPE1174_LOCUS17498</name>
</gene>
<reference evidence="3" key="1">
    <citation type="submission" date="2021-01" db="EMBL/GenBank/DDBJ databases">
        <authorList>
            <person name="Corre E."/>
            <person name="Pelletier E."/>
            <person name="Niang G."/>
            <person name="Scheremetjew M."/>
            <person name="Finn R."/>
            <person name="Kale V."/>
            <person name="Holt S."/>
            <person name="Cochrane G."/>
            <person name="Meng A."/>
            <person name="Brown T."/>
            <person name="Cohen L."/>
        </authorList>
    </citation>
    <scope>NUCLEOTIDE SEQUENCE</scope>
    <source>
        <strain evidence="3">CCMP1381</strain>
    </source>
</reference>
<organism evidence="3">
    <name type="scientific">Octactis speculum</name>
    <dbReference type="NCBI Taxonomy" id="3111310"/>
    <lineage>
        <taxon>Eukaryota</taxon>
        <taxon>Sar</taxon>
        <taxon>Stramenopiles</taxon>
        <taxon>Ochrophyta</taxon>
        <taxon>Dictyochophyceae</taxon>
        <taxon>Dictyochales</taxon>
        <taxon>Dictyochaceae</taxon>
        <taxon>Octactis</taxon>
    </lineage>
</organism>
<dbReference type="Pfam" id="PF10262">
    <property type="entry name" value="Rdx"/>
    <property type="match status" value="1"/>
</dbReference>